<dbReference type="EMBL" id="JAPDHF010000002">
    <property type="protein sequence ID" value="KAJ4022692.1"/>
    <property type="molecule type" value="Genomic_DNA"/>
</dbReference>
<dbReference type="InterPro" id="IPR050312">
    <property type="entry name" value="IolE/XylAMocC-like"/>
</dbReference>
<dbReference type="InterPro" id="IPR036237">
    <property type="entry name" value="Xyl_isomerase-like_sf"/>
</dbReference>
<gene>
    <name evidence="2" type="ORF">NW766_001739</name>
</gene>
<evidence type="ECO:0000259" key="1">
    <source>
        <dbReference type="Pfam" id="PF01261"/>
    </source>
</evidence>
<dbReference type="Gene3D" id="3.20.20.150">
    <property type="entry name" value="Divalent-metal-dependent TIM barrel enzymes"/>
    <property type="match status" value="1"/>
</dbReference>
<keyword evidence="3" id="KW-1185">Reference proteome</keyword>
<feature type="domain" description="Xylose isomerase-like TIM barrel" evidence="1">
    <location>
        <begin position="32"/>
        <end position="336"/>
    </location>
</feature>
<dbReference type="Proteomes" id="UP001152130">
    <property type="component" value="Unassembled WGS sequence"/>
</dbReference>
<name>A0A9W8Q0K0_9HYPO</name>
<dbReference type="PANTHER" id="PTHR12110:SF56">
    <property type="entry name" value="DEHYDRATASE, PUTATIVE (AFU_ORTHOLOGUE AFUA_6G08740)-RELATED"/>
    <property type="match status" value="1"/>
</dbReference>
<dbReference type="PANTHER" id="PTHR12110">
    <property type="entry name" value="HYDROXYPYRUVATE ISOMERASE"/>
    <property type="match status" value="1"/>
</dbReference>
<dbReference type="InterPro" id="IPR013022">
    <property type="entry name" value="Xyl_isomerase-like_TIM-brl"/>
</dbReference>
<evidence type="ECO:0000313" key="3">
    <source>
        <dbReference type="Proteomes" id="UP001152130"/>
    </source>
</evidence>
<proteinExistence type="predicted"/>
<dbReference type="Pfam" id="PF01261">
    <property type="entry name" value="AP_endonuc_2"/>
    <property type="match status" value="1"/>
</dbReference>
<organism evidence="2 3">
    <name type="scientific">Fusarium irregulare</name>
    <dbReference type="NCBI Taxonomy" id="2494466"/>
    <lineage>
        <taxon>Eukaryota</taxon>
        <taxon>Fungi</taxon>
        <taxon>Dikarya</taxon>
        <taxon>Ascomycota</taxon>
        <taxon>Pezizomycotina</taxon>
        <taxon>Sordariomycetes</taxon>
        <taxon>Hypocreomycetidae</taxon>
        <taxon>Hypocreales</taxon>
        <taxon>Nectriaceae</taxon>
        <taxon>Fusarium</taxon>
        <taxon>Fusarium incarnatum-equiseti species complex</taxon>
    </lineage>
</organism>
<dbReference type="AlphaFoldDB" id="A0A9W8Q0K0"/>
<dbReference type="SUPFAM" id="SSF51658">
    <property type="entry name" value="Xylose isomerase-like"/>
    <property type="match status" value="1"/>
</dbReference>
<sequence length="342" mass="38140">MVVQYQGAQIPISFASCSIPMKIKASLPDKLNAIRQAGFDGIELSMPDIISYGELLSGSQPKEDDYDALADVGKQIKSLTDELGLKIMMLQPFANFEGWKKGTHDKERQQAFEKARGWMKIMDAAGITLLQVGSSDSEGISSSFDDLASDLAELADLLAEKNYSIAYENWCWATHAPTWKDVWQIVQKTNRSNVGLCLDTFQTAGYEWGDPTTKDGLTMSSSSEQRQKRWEESLKELAATIPADKIYLLQISDAYKMDPPIEDVKDESGARPRARWSHDYRPLPCDGGYLPVQDMVAAVLKTGFRSWLSVEVFDGLEGENTDMNEYTKEAVESVKKLVSFGE</sequence>
<evidence type="ECO:0000313" key="2">
    <source>
        <dbReference type="EMBL" id="KAJ4022692.1"/>
    </source>
</evidence>
<reference evidence="2" key="1">
    <citation type="submission" date="2022-10" db="EMBL/GenBank/DDBJ databases">
        <title>Fusarium specimens isolated from Avocado Roots.</title>
        <authorList>
            <person name="Stajich J."/>
            <person name="Roper C."/>
            <person name="Heimlech-Rivalta G."/>
        </authorList>
    </citation>
    <scope>NUCLEOTIDE SEQUENCE</scope>
    <source>
        <strain evidence="2">CF00143</strain>
    </source>
</reference>
<protein>
    <recommendedName>
        <fullName evidence="1">Xylose isomerase-like TIM barrel domain-containing protein</fullName>
    </recommendedName>
</protein>
<accession>A0A9W8Q0K0</accession>
<comment type="caution">
    <text evidence="2">The sequence shown here is derived from an EMBL/GenBank/DDBJ whole genome shotgun (WGS) entry which is preliminary data.</text>
</comment>